<feature type="compositionally biased region" description="Basic and acidic residues" evidence="1">
    <location>
        <begin position="25"/>
        <end position="35"/>
    </location>
</feature>
<keyword evidence="3" id="KW-1185">Reference proteome</keyword>
<feature type="compositionally biased region" description="Basic and acidic residues" evidence="1">
    <location>
        <begin position="78"/>
        <end position="88"/>
    </location>
</feature>
<sequence length="101" mass="11140">MFRRGRTLKAGLDRDSLATVGRSADQPRARSGVRDRVHRPAAGEFVPVFNPGPAERRPAKHRTPPPVEAGIVDDVRDEGERNWPDPRRTHPAIPPSRPAPG</sequence>
<dbReference type="Proteomes" id="UP000002357">
    <property type="component" value="Plasmid pSCL4"/>
</dbReference>
<accession>B5GW08</accession>
<evidence type="ECO:0000256" key="1">
    <source>
        <dbReference type="SAM" id="MobiDB-lite"/>
    </source>
</evidence>
<dbReference type="AlphaFoldDB" id="B5GW08"/>
<keyword evidence="2" id="KW-0614">Plasmid</keyword>
<gene>
    <name evidence="2" type="ORF">SCLAV_p0099</name>
</gene>
<geneLocation type="plasmid" evidence="2 3">
    <name>pSCL4</name>
</geneLocation>
<protein>
    <submittedName>
        <fullName evidence="2">Uncharacterized protein</fullName>
    </submittedName>
</protein>
<name>B5GW08_STRCL</name>
<organism evidence="2 3">
    <name type="scientific">Streptomyces clavuligerus</name>
    <dbReference type="NCBI Taxonomy" id="1901"/>
    <lineage>
        <taxon>Bacteria</taxon>
        <taxon>Bacillati</taxon>
        <taxon>Actinomycetota</taxon>
        <taxon>Actinomycetes</taxon>
        <taxon>Kitasatosporales</taxon>
        <taxon>Streptomycetaceae</taxon>
        <taxon>Streptomyces</taxon>
    </lineage>
</organism>
<proteinExistence type="predicted"/>
<evidence type="ECO:0000313" key="2">
    <source>
        <dbReference type="EMBL" id="EFG03590.2"/>
    </source>
</evidence>
<reference evidence="2 3" key="1">
    <citation type="journal article" date="2010" name="Genome Biol. Evol.">
        <title>The sequence of a 1.8-mb bacterial linear plasmid reveals a rich evolutionary reservoir of secondary metabolic pathways.</title>
        <authorList>
            <person name="Medema M.H."/>
            <person name="Trefzer A."/>
            <person name="Kovalchuk A."/>
            <person name="van den Berg M."/>
            <person name="Mueller U."/>
            <person name="Heijne W."/>
            <person name="Wu L."/>
            <person name="Alam M.T."/>
            <person name="Ronning C.M."/>
            <person name="Nierman W.C."/>
            <person name="Bovenberg R.A.L."/>
            <person name="Breitling R."/>
            <person name="Takano E."/>
        </authorList>
    </citation>
    <scope>NUCLEOTIDE SEQUENCE [LARGE SCALE GENOMIC DNA]</scope>
    <source>
        <strain evidence="3">ATCC 27064 / DSM 738 / JCM 4710 / NBRC 13307 / NCIMB 12785 / NRRL 3585 / VKM Ac-602</strain>
        <plasmid evidence="2">pSCL4</plasmid>
    </source>
</reference>
<evidence type="ECO:0000313" key="3">
    <source>
        <dbReference type="Proteomes" id="UP000002357"/>
    </source>
</evidence>
<feature type="region of interest" description="Disordered" evidence="1">
    <location>
        <begin position="1"/>
        <end position="101"/>
    </location>
</feature>
<dbReference type="EMBL" id="CM000914">
    <property type="protein sequence ID" value="EFG03590.2"/>
    <property type="molecule type" value="Genomic_DNA"/>
</dbReference>
<feature type="compositionally biased region" description="Pro residues" evidence="1">
    <location>
        <begin position="92"/>
        <end position="101"/>
    </location>
</feature>